<keyword evidence="3" id="KW-1185">Reference proteome</keyword>
<dbReference type="Proteomes" id="UP000257109">
    <property type="component" value="Unassembled WGS sequence"/>
</dbReference>
<feature type="compositionally biased region" description="Basic and acidic residues" evidence="1">
    <location>
        <begin position="17"/>
        <end position="35"/>
    </location>
</feature>
<name>A0A371G4B2_MUCPR</name>
<dbReference type="AlphaFoldDB" id="A0A371G4B2"/>
<accession>A0A371G4B2</accession>
<feature type="non-terminal residue" evidence="2">
    <location>
        <position position="1"/>
    </location>
</feature>
<evidence type="ECO:0000313" key="2">
    <source>
        <dbReference type="EMBL" id="RDX85416.1"/>
    </source>
</evidence>
<proteinExistence type="predicted"/>
<protein>
    <submittedName>
        <fullName evidence="2">Uncharacterized protein</fullName>
    </submittedName>
</protein>
<sequence length="116" mass="13571">MWQRVVLKPLSPSEVQQDQKKMNVKRESERKIESKMRKKKERVMPKEKSVKQAMERFGHDIHGTQTSSLHIPRTTICPKDACALRLNRVDLNRDDPAWSRLSADRRYRGGLSLSQT</sequence>
<reference evidence="2" key="1">
    <citation type="submission" date="2018-05" db="EMBL/GenBank/DDBJ databases">
        <title>Draft genome of Mucuna pruriens seed.</title>
        <authorList>
            <person name="Nnadi N.E."/>
            <person name="Vos R."/>
            <person name="Hasami M.H."/>
            <person name="Devisetty U.K."/>
            <person name="Aguiy J.C."/>
        </authorList>
    </citation>
    <scope>NUCLEOTIDE SEQUENCE [LARGE SCALE GENOMIC DNA]</scope>
    <source>
        <strain evidence="2">JCA_2017</strain>
    </source>
</reference>
<comment type="caution">
    <text evidence="2">The sequence shown here is derived from an EMBL/GenBank/DDBJ whole genome shotgun (WGS) entry which is preliminary data.</text>
</comment>
<gene>
    <name evidence="2" type="ORF">CR513_33396</name>
</gene>
<dbReference type="EMBL" id="QJKJ01006802">
    <property type="protein sequence ID" value="RDX85416.1"/>
    <property type="molecule type" value="Genomic_DNA"/>
</dbReference>
<organism evidence="2 3">
    <name type="scientific">Mucuna pruriens</name>
    <name type="common">Velvet bean</name>
    <name type="synonym">Dolichos pruriens</name>
    <dbReference type="NCBI Taxonomy" id="157652"/>
    <lineage>
        <taxon>Eukaryota</taxon>
        <taxon>Viridiplantae</taxon>
        <taxon>Streptophyta</taxon>
        <taxon>Embryophyta</taxon>
        <taxon>Tracheophyta</taxon>
        <taxon>Spermatophyta</taxon>
        <taxon>Magnoliopsida</taxon>
        <taxon>eudicotyledons</taxon>
        <taxon>Gunneridae</taxon>
        <taxon>Pentapetalae</taxon>
        <taxon>rosids</taxon>
        <taxon>fabids</taxon>
        <taxon>Fabales</taxon>
        <taxon>Fabaceae</taxon>
        <taxon>Papilionoideae</taxon>
        <taxon>50 kb inversion clade</taxon>
        <taxon>NPAAA clade</taxon>
        <taxon>indigoferoid/millettioid clade</taxon>
        <taxon>Phaseoleae</taxon>
        <taxon>Mucuna</taxon>
    </lineage>
</organism>
<evidence type="ECO:0000256" key="1">
    <source>
        <dbReference type="SAM" id="MobiDB-lite"/>
    </source>
</evidence>
<evidence type="ECO:0000313" key="3">
    <source>
        <dbReference type="Proteomes" id="UP000257109"/>
    </source>
</evidence>
<feature type="region of interest" description="Disordered" evidence="1">
    <location>
        <begin position="1"/>
        <end position="50"/>
    </location>
</feature>